<dbReference type="InterPro" id="IPR000160">
    <property type="entry name" value="GGDEF_dom"/>
</dbReference>
<dbReference type="GO" id="GO:0052621">
    <property type="term" value="F:diguanylate cyclase activity"/>
    <property type="evidence" value="ECO:0007669"/>
    <property type="project" value="TreeGrafter"/>
</dbReference>
<keyword evidence="1" id="KW-1133">Transmembrane helix</keyword>
<dbReference type="Gene3D" id="3.30.70.270">
    <property type="match status" value="1"/>
</dbReference>
<keyword evidence="1" id="KW-0812">Transmembrane</keyword>
<dbReference type="SUPFAM" id="SSF55073">
    <property type="entry name" value="Nucleotide cyclase"/>
    <property type="match status" value="1"/>
</dbReference>
<dbReference type="AlphaFoldDB" id="A0A3R5YUG0"/>
<sequence length="381" mass="43498">MYGKMYTNLLAWGIKVMNDMYKEDIEARWQLLVWRTVIAICGVTFALSWILYGVHRVEKNIGSGLYMLEYIFIPMAIQIITLVVCYFMIKADNISNEKKNYVVIGLIFVSIGVISFTYYSVLPLIMLPSLTIVATALFADQSLTIWSGVVVAILTVIDMVRYHFEYTDSVAGLNWVGVLSIFLLLIILLCVMVVIVNTHTKALMSSIMGSYNRQVTLMSELMIDPMTGLYNRRSFEDSLEKEIERAEQTGAKSYVTIFDIDHFKEVNDTYGHSNGDIVIKALCKMMKEKSKDMGLAFRYGGEEFVILFHDVELSKVMNIVEDIRTEFRCYYFHFMNKDGITCSCGVAEYIKGESSKAWFNRADSALYKAKESGRNRTVISE</sequence>
<dbReference type="Proteomes" id="UP000283295">
    <property type="component" value="Unassembled WGS sequence"/>
</dbReference>
<dbReference type="GO" id="GO:0005886">
    <property type="term" value="C:plasma membrane"/>
    <property type="evidence" value="ECO:0007669"/>
    <property type="project" value="TreeGrafter"/>
</dbReference>
<feature type="transmembrane region" description="Helical" evidence="1">
    <location>
        <begin position="141"/>
        <end position="160"/>
    </location>
</feature>
<protein>
    <submittedName>
        <fullName evidence="3">GGDEF domain-containing protein</fullName>
    </submittedName>
</protein>
<dbReference type="PROSITE" id="PS50887">
    <property type="entry name" value="GGDEF"/>
    <property type="match status" value="1"/>
</dbReference>
<accession>A0A3R5YUG0</accession>
<dbReference type="EMBL" id="QRVK01000010">
    <property type="protein sequence ID" value="RGS43128.1"/>
    <property type="molecule type" value="Genomic_DNA"/>
</dbReference>
<evidence type="ECO:0000256" key="1">
    <source>
        <dbReference type="SAM" id="Phobius"/>
    </source>
</evidence>
<evidence type="ECO:0000313" key="3">
    <source>
        <dbReference type="EMBL" id="RGS43128.1"/>
    </source>
</evidence>
<evidence type="ECO:0000259" key="2">
    <source>
        <dbReference type="PROSITE" id="PS50887"/>
    </source>
</evidence>
<feature type="transmembrane region" description="Helical" evidence="1">
    <location>
        <begin position="101"/>
        <end position="121"/>
    </location>
</feature>
<dbReference type="PANTHER" id="PTHR45138:SF9">
    <property type="entry name" value="DIGUANYLATE CYCLASE DGCM-RELATED"/>
    <property type="match status" value="1"/>
</dbReference>
<feature type="transmembrane region" description="Helical" evidence="1">
    <location>
        <begin position="71"/>
        <end position="89"/>
    </location>
</feature>
<dbReference type="NCBIfam" id="TIGR00254">
    <property type="entry name" value="GGDEF"/>
    <property type="match status" value="1"/>
</dbReference>
<feature type="domain" description="GGDEF" evidence="2">
    <location>
        <begin position="251"/>
        <end position="381"/>
    </location>
</feature>
<dbReference type="CDD" id="cd01949">
    <property type="entry name" value="GGDEF"/>
    <property type="match status" value="1"/>
</dbReference>
<keyword evidence="1" id="KW-0472">Membrane</keyword>
<dbReference type="GO" id="GO:1902201">
    <property type="term" value="P:negative regulation of bacterial-type flagellum-dependent cell motility"/>
    <property type="evidence" value="ECO:0007669"/>
    <property type="project" value="TreeGrafter"/>
</dbReference>
<gene>
    <name evidence="3" type="ORF">DWX94_05905</name>
</gene>
<name>A0A3R5YUG0_9FIRM</name>
<comment type="caution">
    <text evidence="3">The sequence shown here is derived from an EMBL/GenBank/DDBJ whole genome shotgun (WGS) entry which is preliminary data.</text>
</comment>
<feature type="transmembrane region" description="Helical" evidence="1">
    <location>
        <begin position="32"/>
        <end position="51"/>
    </location>
</feature>
<dbReference type="InterPro" id="IPR029787">
    <property type="entry name" value="Nucleotide_cyclase"/>
</dbReference>
<dbReference type="PANTHER" id="PTHR45138">
    <property type="entry name" value="REGULATORY COMPONENTS OF SENSORY TRANSDUCTION SYSTEM"/>
    <property type="match status" value="1"/>
</dbReference>
<organism evidence="3 4">
    <name type="scientific">Coprococcus eutactus</name>
    <dbReference type="NCBI Taxonomy" id="33043"/>
    <lineage>
        <taxon>Bacteria</taxon>
        <taxon>Bacillati</taxon>
        <taxon>Bacillota</taxon>
        <taxon>Clostridia</taxon>
        <taxon>Lachnospirales</taxon>
        <taxon>Lachnospiraceae</taxon>
        <taxon>Coprococcus</taxon>
    </lineage>
</organism>
<dbReference type="Pfam" id="PF00990">
    <property type="entry name" value="GGDEF"/>
    <property type="match status" value="1"/>
</dbReference>
<reference evidence="3 4" key="1">
    <citation type="submission" date="2018-08" db="EMBL/GenBank/DDBJ databases">
        <title>A genome reference for cultivated species of the human gut microbiota.</title>
        <authorList>
            <person name="Zou Y."/>
            <person name="Xue W."/>
            <person name="Luo G."/>
        </authorList>
    </citation>
    <scope>NUCLEOTIDE SEQUENCE [LARGE SCALE GENOMIC DNA]</scope>
    <source>
        <strain evidence="3 4">AF22-21</strain>
    </source>
</reference>
<dbReference type="InterPro" id="IPR043128">
    <property type="entry name" value="Rev_trsase/Diguanyl_cyclase"/>
</dbReference>
<evidence type="ECO:0000313" key="4">
    <source>
        <dbReference type="Proteomes" id="UP000283295"/>
    </source>
</evidence>
<feature type="transmembrane region" description="Helical" evidence="1">
    <location>
        <begin position="172"/>
        <end position="196"/>
    </location>
</feature>
<dbReference type="InterPro" id="IPR050469">
    <property type="entry name" value="Diguanylate_Cyclase"/>
</dbReference>
<dbReference type="GO" id="GO:0043709">
    <property type="term" value="P:cell adhesion involved in single-species biofilm formation"/>
    <property type="evidence" value="ECO:0007669"/>
    <property type="project" value="TreeGrafter"/>
</dbReference>
<dbReference type="SMART" id="SM00267">
    <property type="entry name" value="GGDEF"/>
    <property type="match status" value="1"/>
</dbReference>
<proteinExistence type="predicted"/>
<dbReference type="FunFam" id="3.30.70.270:FF:000001">
    <property type="entry name" value="Diguanylate cyclase domain protein"/>
    <property type="match status" value="1"/>
</dbReference>
<dbReference type="OrthoDB" id="9804955at2"/>